<gene>
    <name evidence="2" type="ORF">GTGU_02673</name>
</gene>
<reference evidence="3" key="1">
    <citation type="submission" date="2014-05" db="EMBL/GenBank/DDBJ databases">
        <title>ATOL: Assembling a taxonomically balanced genome-scale reconstruction of the evolutionary history of the Enterobacteriaceae.</title>
        <authorList>
            <person name="Plunkett G. III"/>
            <person name="Neeno-Eckwall E.C."/>
            <person name="Glasner J.D."/>
            <person name="Perna N.T."/>
        </authorList>
    </citation>
    <scope>NUCLEOTIDE SEQUENCE [LARGE SCALE GENOMIC DNA]</scope>
    <source>
        <strain evidence="3">ATCC 49490</strain>
    </source>
</reference>
<evidence type="ECO:0000259" key="1">
    <source>
        <dbReference type="PROSITE" id="PS50943"/>
    </source>
</evidence>
<accession>A0A085A7F9</accession>
<dbReference type="SMART" id="SM00530">
    <property type="entry name" value="HTH_XRE"/>
    <property type="match status" value="1"/>
</dbReference>
<dbReference type="eggNOG" id="COG3620">
    <property type="taxonomic scope" value="Bacteria"/>
</dbReference>
<keyword evidence="3" id="KW-1185">Reference proteome</keyword>
<proteinExistence type="predicted"/>
<dbReference type="CDD" id="cd00093">
    <property type="entry name" value="HTH_XRE"/>
    <property type="match status" value="1"/>
</dbReference>
<dbReference type="GO" id="GO:0003677">
    <property type="term" value="F:DNA binding"/>
    <property type="evidence" value="ECO:0007669"/>
    <property type="project" value="UniProtKB-KW"/>
</dbReference>
<dbReference type="Gene3D" id="1.10.260.40">
    <property type="entry name" value="lambda repressor-like DNA-binding domains"/>
    <property type="match status" value="1"/>
</dbReference>
<name>A0A085A7F9_9ENTR</name>
<evidence type="ECO:0000313" key="2">
    <source>
        <dbReference type="EMBL" id="KFC06154.1"/>
    </source>
</evidence>
<dbReference type="InterPro" id="IPR001387">
    <property type="entry name" value="Cro/C1-type_HTH"/>
</dbReference>
<feature type="domain" description="HTH cro/C1-type" evidence="1">
    <location>
        <begin position="11"/>
        <end position="68"/>
    </location>
</feature>
<dbReference type="Pfam" id="PF01381">
    <property type="entry name" value="HTH_3"/>
    <property type="match status" value="1"/>
</dbReference>
<sequence>MNNEMTYKKGLQFIRKKTGLSQKNVADAMGITQSGIVAIEKRGEALKIKTLKRYVHAIDGKLSIKIDLSSGICITLHV</sequence>
<dbReference type="PROSITE" id="PS50943">
    <property type="entry name" value="HTH_CROC1"/>
    <property type="match status" value="1"/>
</dbReference>
<protein>
    <submittedName>
        <fullName evidence="2">DNA-binding repressor</fullName>
    </submittedName>
</protein>
<dbReference type="RefSeq" id="WP_051857345.1">
    <property type="nucleotide sequence ID" value="NZ_JMTB01000085.1"/>
</dbReference>
<dbReference type="Proteomes" id="UP000028630">
    <property type="component" value="Unassembled WGS sequence"/>
</dbReference>
<dbReference type="AlphaFoldDB" id="A0A085A7F9"/>
<comment type="caution">
    <text evidence="2">The sequence shown here is derived from an EMBL/GenBank/DDBJ whole genome shotgun (WGS) entry which is preliminary data.</text>
</comment>
<dbReference type="InterPro" id="IPR010982">
    <property type="entry name" value="Lambda_DNA-bd_dom_sf"/>
</dbReference>
<organism evidence="2 3">
    <name type="scientific">Trabulsiella guamensis ATCC 49490</name>
    <dbReference type="NCBI Taxonomy" id="1005994"/>
    <lineage>
        <taxon>Bacteria</taxon>
        <taxon>Pseudomonadati</taxon>
        <taxon>Pseudomonadota</taxon>
        <taxon>Gammaproteobacteria</taxon>
        <taxon>Enterobacterales</taxon>
        <taxon>Enterobacteriaceae</taxon>
        <taxon>Trabulsiella</taxon>
    </lineage>
</organism>
<dbReference type="EMBL" id="JMTB01000085">
    <property type="protein sequence ID" value="KFC06154.1"/>
    <property type="molecule type" value="Genomic_DNA"/>
</dbReference>
<evidence type="ECO:0000313" key="3">
    <source>
        <dbReference type="Proteomes" id="UP000028630"/>
    </source>
</evidence>
<dbReference type="SUPFAM" id="SSF47413">
    <property type="entry name" value="lambda repressor-like DNA-binding domains"/>
    <property type="match status" value="1"/>
</dbReference>
<keyword evidence="2" id="KW-0238">DNA-binding</keyword>